<gene>
    <name evidence="1" type="ORF">KUCAC02_004770</name>
</gene>
<accession>A0ACB9X091</accession>
<comment type="caution">
    <text evidence="1">The sequence shown here is derived from an EMBL/GenBank/DDBJ whole genome shotgun (WGS) entry which is preliminary data.</text>
</comment>
<sequence length="128" mass="15171">MHQECRQFKKSKQTYHAIYTLRMTVNQTTQLLVVPLWRRFIPELACRCREEQIEVSCRERRESVPVQVVNRRGRLRGGPGGEREVRRGEEGCYSHYIMNEHLWRPNEDISVTLLNHKRSCQPQPAISP</sequence>
<name>A0ACB9X091_CHAAC</name>
<proteinExistence type="predicted"/>
<dbReference type="Proteomes" id="UP001057452">
    <property type="component" value="Chromosome 10"/>
</dbReference>
<evidence type="ECO:0000313" key="2">
    <source>
        <dbReference type="Proteomes" id="UP001057452"/>
    </source>
</evidence>
<dbReference type="EMBL" id="CM043794">
    <property type="protein sequence ID" value="KAI4819525.1"/>
    <property type="molecule type" value="Genomic_DNA"/>
</dbReference>
<evidence type="ECO:0000313" key="1">
    <source>
        <dbReference type="EMBL" id="KAI4819525.1"/>
    </source>
</evidence>
<feature type="non-terminal residue" evidence="1">
    <location>
        <position position="128"/>
    </location>
</feature>
<protein>
    <submittedName>
        <fullName evidence="1">Uncharacterized protein</fullName>
    </submittedName>
</protein>
<reference evidence="1" key="1">
    <citation type="submission" date="2022-05" db="EMBL/GenBank/DDBJ databases">
        <title>Chromosome-level genome of Chaenocephalus aceratus.</title>
        <authorList>
            <person name="Park H."/>
        </authorList>
    </citation>
    <scope>NUCLEOTIDE SEQUENCE</scope>
    <source>
        <strain evidence="1">KU_202001</strain>
    </source>
</reference>
<keyword evidence="2" id="KW-1185">Reference proteome</keyword>
<organism evidence="1 2">
    <name type="scientific">Chaenocephalus aceratus</name>
    <name type="common">Blackfin icefish</name>
    <name type="synonym">Chaenichthys aceratus</name>
    <dbReference type="NCBI Taxonomy" id="36190"/>
    <lineage>
        <taxon>Eukaryota</taxon>
        <taxon>Metazoa</taxon>
        <taxon>Chordata</taxon>
        <taxon>Craniata</taxon>
        <taxon>Vertebrata</taxon>
        <taxon>Euteleostomi</taxon>
        <taxon>Actinopterygii</taxon>
        <taxon>Neopterygii</taxon>
        <taxon>Teleostei</taxon>
        <taxon>Neoteleostei</taxon>
        <taxon>Acanthomorphata</taxon>
        <taxon>Eupercaria</taxon>
        <taxon>Perciformes</taxon>
        <taxon>Notothenioidei</taxon>
        <taxon>Channichthyidae</taxon>
        <taxon>Chaenocephalus</taxon>
    </lineage>
</organism>